<feature type="transmembrane region" description="Helical" evidence="2">
    <location>
        <begin position="47"/>
        <end position="71"/>
    </location>
</feature>
<dbReference type="EMBL" id="BMFL01000017">
    <property type="protein sequence ID" value="GGF06557.1"/>
    <property type="molecule type" value="Genomic_DNA"/>
</dbReference>
<dbReference type="OrthoDB" id="1451421at2"/>
<proteinExistence type="predicted"/>
<evidence type="ECO:0000256" key="1">
    <source>
        <dbReference type="SAM" id="MobiDB-lite"/>
    </source>
</evidence>
<dbReference type="Proteomes" id="UP000650994">
    <property type="component" value="Unassembled WGS sequence"/>
</dbReference>
<dbReference type="RefSeq" id="WP_072933885.1">
    <property type="nucleotide sequence ID" value="NZ_BMFL01000017.1"/>
</dbReference>
<dbReference type="Proteomes" id="UP000184120">
    <property type="component" value="Unassembled WGS sequence"/>
</dbReference>
<evidence type="ECO:0000313" key="5">
    <source>
        <dbReference type="Proteomes" id="UP000184120"/>
    </source>
</evidence>
<name>A0A1M7CBE4_9FLAO</name>
<sequence length="332" mass="37882">MSDDPIEELFRKGSKESVSEKPRDLVWKRIETGLQNQEKKKKPLREFISSVWSSAAVFALIAIPYFILFVMNINADNQSLLNVVKTINPNIEDLRKSDEEMEIIEIPESDIQPSSSIVRNDEVEKSPQRIADEGIIQNNLENQNELNTNDRLIPDISLLRTQALDSIEKNDQLALNSKLRKFSSQDTIAAKQNAPVVIRGMSRLNESSQSENKEMAEQRLSNKVASNQQSPSINNLEVTPGLAVSTDKKVNNADNIIYKPLKFVAKTDIVRTSFRLEKKTNNKITFVNKTVTISFEKTADKIILRTNESKMNPNLINLLERNKKEIFTYYQK</sequence>
<feature type="region of interest" description="Disordered" evidence="1">
    <location>
        <begin position="1"/>
        <end position="21"/>
    </location>
</feature>
<reference evidence="3" key="5">
    <citation type="submission" date="2024-05" db="EMBL/GenBank/DDBJ databases">
        <authorList>
            <person name="Sun Q."/>
            <person name="Zhou Y."/>
        </authorList>
    </citation>
    <scope>NUCLEOTIDE SEQUENCE</scope>
    <source>
        <strain evidence="3">CGMCC 1.12707</strain>
    </source>
</reference>
<evidence type="ECO:0000313" key="4">
    <source>
        <dbReference type="EMBL" id="SHL64456.1"/>
    </source>
</evidence>
<evidence type="ECO:0000256" key="2">
    <source>
        <dbReference type="SAM" id="Phobius"/>
    </source>
</evidence>
<evidence type="ECO:0000313" key="3">
    <source>
        <dbReference type="EMBL" id="GGF06557.1"/>
    </source>
</evidence>
<keyword evidence="2" id="KW-0812">Transmembrane</keyword>
<keyword evidence="2" id="KW-0472">Membrane</keyword>
<keyword evidence="2" id="KW-1133">Transmembrane helix</keyword>
<reference evidence="4" key="2">
    <citation type="submission" date="2016-11" db="EMBL/GenBank/DDBJ databases">
        <authorList>
            <person name="Jaros S."/>
            <person name="Januszkiewicz K."/>
            <person name="Wedrychowicz H."/>
        </authorList>
    </citation>
    <scope>NUCLEOTIDE SEQUENCE [LARGE SCALE GENOMIC DNA]</scope>
    <source>
        <strain evidence="4">DSM 27989</strain>
    </source>
</reference>
<feature type="compositionally biased region" description="Basic and acidic residues" evidence="1">
    <location>
        <begin position="8"/>
        <end position="21"/>
    </location>
</feature>
<gene>
    <name evidence="3" type="ORF">GCM10010984_24800</name>
    <name evidence="4" type="ORF">SAMN05443634_11316</name>
</gene>
<protein>
    <submittedName>
        <fullName evidence="4">Uncharacterized protein</fullName>
    </submittedName>
</protein>
<accession>A0A1M7CBE4</accession>
<dbReference type="STRING" id="1434701.SAMN05443634_11316"/>
<reference evidence="5" key="3">
    <citation type="submission" date="2016-11" db="EMBL/GenBank/DDBJ databases">
        <authorList>
            <person name="Varghese N."/>
            <person name="Submissions S."/>
        </authorList>
    </citation>
    <scope>NUCLEOTIDE SEQUENCE [LARGE SCALE GENOMIC DNA]</scope>
    <source>
        <strain evidence="5">DSM 27989</strain>
    </source>
</reference>
<reference evidence="3" key="1">
    <citation type="journal article" date="2014" name="Int. J. Syst. Evol. Microbiol.">
        <title>Complete genome of a new Firmicutes species belonging to the dominant human colonic microbiota ('Ruminococcus bicirculans') reveals two chromosomes and a selective capacity to utilize plant glucans.</title>
        <authorList>
            <consortium name="NISC Comparative Sequencing Program"/>
            <person name="Wegmann U."/>
            <person name="Louis P."/>
            <person name="Goesmann A."/>
            <person name="Henrissat B."/>
            <person name="Duncan S.H."/>
            <person name="Flint H.J."/>
        </authorList>
    </citation>
    <scope>NUCLEOTIDE SEQUENCE</scope>
    <source>
        <strain evidence="3">CGMCC 1.12707</strain>
    </source>
</reference>
<reference evidence="6" key="4">
    <citation type="journal article" date="2019" name="Int. J. Syst. Evol. Microbiol.">
        <title>The Global Catalogue of Microorganisms (GCM) 10K type strain sequencing project: providing services to taxonomists for standard genome sequencing and annotation.</title>
        <authorList>
            <consortium name="The Broad Institute Genomics Platform"/>
            <consortium name="The Broad Institute Genome Sequencing Center for Infectious Disease"/>
            <person name="Wu L."/>
            <person name="Ma J."/>
        </authorList>
    </citation>
    <scope>NUCLEOTIDE SEQUENCE [LARGE SCALE GENOMIC DNA]</scope>
    <source>
        <strain evidence="6">CGMCC 1.12707</strain>
    </source>
</reference>
<evidence type="ECO:0000313" key="6">
    <source>
        <dbReference type="Proteomes" id="UP000650994"/>
    </source>
</evidence>
<keyword evidence="6" id="KW-1185">Reference proteome</keyword>
<dbReference type="EMBL" id="FRBH01000013">
    <property type="protein sequence ID" value="SHL64456.1"/>
    <property type="molecule type" value="Genomic_DNA"/>
</dbReference>
<dbReference type="AlphaFoldDB" id="A0A1M7CBE4"/>
<organism evidence="4 5">
    <name type="scientific">Chishuiella changwenlii</name>
    <dbReference type="NCBI Taxonomy" id="1434701"/>
    <lineage>
        <taxon>Bacteria</taxon>
        <taxon>Pseudomonadati</taxon>
        <taxon>Bacteroidota</taxon>
        <taxon>Flavobacteriia</taxon>
        <taxon>Flavobacteriales</taxon>
        <taxon>Weeksellaceae</taxon>
        <taxon>Chishuiella</taxon>
    </lineage>
</organism>